<reference evidence="2 3" key="1">
    <citation type="submission" date="2022-06" db="EMBL/GenBank/DDBJ databases">
        <title>New Species of the Genus Actinoplanes, ActinopZanes ferrugineus.</title>
        <authorList>
            <person name="Ding P."/>
        </authorList>
    </citation>
    <scope>NUCLEOTIDE SEQUENCE [LARGE SCALE GENOMIC DNA]</scope>
    <source>
        <strain evidence="2 3">TRM88003</strain>
    </source>
</reference>
<gene>
    <name evidence="2" type="ORF">M1L60_46480</name>
</gene>
<feature type="domain" description="N-acetyltransferase" evidence="1">
    <location>
        <begin position="6"/>
        <end position="167"/>
    </location>
</feature>
<dbReference type="EMBL" id="JAMYJR010000079">
    <property type="protein sequence ID" value="MCO8278043.1"/>
    <property type="molecule type" value="Genomic_DNA"/>
</dbReference>
<evidence type="ECO:0000313" key="2">
    <source>
        <dbReference type="EMBL" id="MCO8278043.1"/>
    </source>
</evidence>
<dbReference type="CDD" id="cd04301">
    <property type="entry name" value="NAT_SF"/>
    <property type="match status" value="1"/>
</dbReference>
<dbReference type="Gene3D" id="3.40.630.30">
    <property type="match status" value="1"/>
</dbReference>
<keyword evidence="3" id="KW-1185">Reference proteome</keyword>
<comment type="caution">
    <text evidence="2">The sequence shown here is derived from an EMBL/GenBank/DDBJ whole genome shotgun (WGS) entry which is preliminary data.</text>
</comment>
<sequence length="349" mass="39430">MNLDKIRMEIANSSDYTEIQQLADASSDGGKLNFRRERHLPETHSDSGIHDRVLNIIVRDPDSDVMIGAGKMSIGECWFAGEWRPYAFVHSAIVHPSYRRRGIASRLAKFVTQLAENEAGKGVVTVAHIQTGNKASEAANRHWASENAGRITLMMVPMLTSPPKRRPEIEIRPANEDDLDQIAEALLKRRWSFSIRWSPEKLRRWLSTSPSSQPINHYVVATDSRGRLLAGIGLREEGLVQSYVVEHPSPSFRLVNHFFRVLPADGRLRNVITDKFWYADGHRDAARGLWETIRWEWRDRGTNLLSAHDPRGPIHTLVKPGLWFPSTSGTVMIHSSQSADKGLIIDPIV</sequence>
<dbReference type="RefSeq" id="WP_253244042.1">
    <property type="nucleotide sequence ID" value="NZ_JAMYJR010000079.1"/>
</dbReference>
<dbReference type="SUPFAM" id="SSF55729">
    <property type="entry name" value="Acyl-CoA N-acyltransferases (Nat)"/>
    <property type="match status" value="2"/>
</dbReference>
<dbReference type="Proteomes" id="UP001523369">
    <property type="component" value="Unassembled WGS sequence"/>
</dbReference>
<name>A0ABT1E4I9_9ACTN</name>
<dbReference type="InterPro" id="IPR016181">
    <property type="entry name" value="Acyl_CoA_acyltransferase"/>
</dbReference>
<dbReference type="Pfam" id="PF00583">
    <property type="entry name" value="Acetyltransf_1"/>
    <property type="match status" value="1"/>
</dbReference>
<protein>
    <submittedName>
        <fullName evidence="2">GNAT family N-acetyltransferase</fullName>
    </submittedName>
</protein>
<dbReference type="PROSITE" id="PS51186">
    <property type="entry name" value="GNAT"/>
    <property type="match status" value="1"/>
</dbReference>
<evidence type="ECO:0000259" key="1">
    <source>
        <dbReference type="PROSITE" id="PS51186"/>
    </source>
</evidence>
<evidence type="ECO:0000313" key="3">
    <source>
        <dbReference type="Proteomes" id="UP001523369"/>
    </source>
</evidence>
<organism evidence="2 3">
    <name type="scientific">Paractinoplanes aksuensis</name>
    <dbReference type="NCBI Taxonomy" id="2939490"/>
    <lineage>
        <taxon>Bacteria</taxon>
        <taxon>Bacillati</taxon>
        <taxon>Actinomycetota</taxon>
        <taxon>Actinomycetes</taxon>
        <taxon>Micromonosporales</taxon>
        <taxon>Micromonosporaceae</taxon>
        <taxon>Paractinoplanes</taxon>
    </lineage>
</organism>
<dbReference type="InterPro" id="IPR000182">
    <property type="entry name" value="GNAT_dom"/>
</dbReference>
<proteinExistence type="predicted"/>
<accession>A0ABT1E4I9</accession>